<dbReference type="PANTHER" id="PTHR32322">
    <property type="entry name" value="INNER MEMBRANE TRANSPORTER"/>
    <property type="match status" value="1"/>
</dbReference>
<feature type="transmembrane region" description="Helical" evidence="6">
    <location>
        <begin position="12"/>
        <end position="32"/>
    </location>
</feature>
<dbReference type="PANTHER" id="PTHR32322:SF2">
    <property type="entry name" value="EAMA DOMAIN-CONTAINING PROTEIN"/>
    <property type="match status" value="1"/>
</dbReference>
<proteinExistence type="inferred from homology"/>
<reference evidence="8" key="1">
    <citation type="submission" date="2019-02" db="EMBL/GenBank/DDBJ databases">
        <title>Draft genome of the type strain Pelomonas aquatica CCUG 52575T.</title>
        <authorList>
            <person name="Gomila M."/>
            <person name="Lalucat J."/>
        </authorList>
    </citation>
    <scope>NUCLEOTIDE SEQUENCE</scope>
    <source>
        <strain evidence="8">CCUG 52575</strain>
    </source>
</reference>
<feature type="transmembrane region" description="Helical" evidence="6">
    <location>
        <begin position="102"/>
        <end position="122"/>
    </location>
</feature>
<feature type="domain" description="EamA" evidence="7">
    <location>
        <begin position="14"/>
        <end position="145"/>
    </location>
</feature>
<name>A0A9X4LJ18_9BURK</name>
<accession>A0A9X4LJ18</accession>
<keyword evidence="9" id="KW-1185">Reference proteome</keyword>
<comment type="caution">
    <text evidence="8">The sequence shown here is derived from an EMBL/GenBank/DDBJ whole genome shotgun (WGS) entry which is preliminary data.</text>
</comment>
<dbReference type="InterPro" id="IPR050638">
    <property type="entry name" value="AA-Vitamin_Transporters"/>
</dbReference>
<evidence type="ECO:0000256" key="3">
    <source>
        <dbReference type="ARBA" id="ARBA00022692"/>
    </source>
</evidence>
<dbReference type="RefSeq" id="WP_268153385.1">
    <property type="nucleotide sequence ID" value="NZ_JAPPUW010000021.1"/>
</dbReference>
<feature type="transmembrane region" description="Helical" evidence="6">
    <location>
        <begin position="254"/>
        <end position="272"/>
    </location>
</feature>
<keyword evidence="3 6" id="KW-0812">Transmembrane</keyword>
<dbReference type="GO" id="GO:0016020">
    <property type="term" value="C:membrane"/>
    <property type="evidence" value="ECO:0007669"/>
    <property type="project" value="UniProtKB-SubCell"/>
</dbReference>
<evidence type="ECO:0000313" key="8">
    <source>
        <dbReference type="EMBL" id="MDG0863574.1"/>
    </source>
</evidence>
<feature type="transmembrane region" description="Helical" evidence="6">
    <location>
        <begin position="189"/>
        <end position="209"/>
    </location>
</feature>
<feature type="transmembrane region" description="Helical" evidence="6">
    <location>
        <begin position="129"/>
        <end position="146"/>
    </location>
</feature>
<evidence type="ECO:0000256" key="5">
    <source>
        <dbReference type="ARBA" id="ARBA00023136"/>
    </source>
</evidence>
<dbReference type="InterPro" id="IPR000620">
    <property type="entry name" value="EamA_dom"/>
</dbReference>
<protein>
    <submittedName>
        <fullName evidence="8">DMT family transporter</fullName>
    </submittedName>
</protein>
<evidence type="ECO:0000256" key="2">
    <source>
        <dbReference type="ARBA" id="ARBA00007362"/>
    </source>
</evidence>
<dbReference type="Pfam" id="PF00892">
    <property type="entry name" value="EamA"/>
    <property type="match status" value="2"/>
</dbReference>
<dbReference type="Proteomes" id="UP001152766">
    <property type="component" value="Unassembled WGS sequence"/>
</dbReference>
<comment type="similarity">
    <text evidence="2">Belongs to the EamA transporter family.</text>
</comment>
<dbReference type="InterPro" id="IPR037185">
    <property type="entry name" value="EmrE-like"/>
</dbReference>
<evidence type="ECO:0000256" key="1">
    <source>
        <dbReference type="ARBA" id="ARBA00004141"/>
    </source>
</evidence>
<dbReference type="EMBL" id="SGUG01000019">
    <property type="protein sequence ID" value="MDG0863574.1"/>
    <property type="molecule type" value="Genomic_DNA"/>
</dbReference>
<feature type="transmembrane region" description="Helical" evidence="6">
    <location>
        <begin position="158"/>
        <end position="182"/>
    </location>
</feature>
<feature type="transmembrane region" description="Helical" evidence="6">
    <location>
        <begin position="73"/>
        <end position="90"/>
    </location>
</feature>
<evidence type="ECO:0000256" key="4">
    <source>
        <dbReference type="ARBA" id="ARBA00022989"/>
    </source>
</evidence>
<feature type="transmembrane region" description="Helical" evidence="6">
    <location>
        <begin position="44"/>
        <end position="61"/>
    </location>
</feature>
<evidence type="ECO:0000259" key="7">
    <source>
        <dbReference type="Pfam" id="PF00892"/>
    </source>
</evidence>
<gene>
    <name evidence="8" type="ORF">EXJ73_13980</name>
</gene>
<keyword evidence="5 6" id="KW-0472">Membrane</keyword>
<dbReference type="AlphaFoldDB" id="A0A9X4LJ18"/>
<feature type="domain" description="EamA" evidence="7">
    <location>
        <begin position="165"/>
        <end position="295"/>
    </location>
</feature>
<organism evidence="8 9">
    <name type="scientific">Pelomonas aquatica</name>
    <dbReference type="NCBI Taxonomy" id="431058"/>
    <lineage>
        <taxon>Bacteria</taxon>
        <taxon>Pseudomonadati</taxon>
        <taxon>Pseudomonadota</taxon>
        <taxon>Betaproteobacteria</taxon>
        <taxon>Burkholderiales</taxon>
        <taxon>Sphaerotilaceae</taxon>
        <taxon>Roseateles</taxon>
    </lineage>
</organism>
<comment type="subcellular location">
    <subcellularLocation>
        <location evidence="1">Membrane</location>
        <topology evidence="1">Multi-pass membrane protein</topology>
    </subcellularLocation>
</comment>
<sequence>MAAGKPARGLPTWFLFLAPVLIWASTWHVILYQLASRVPALTSVGWRFLLAALMLAGLARWQGRSLKLPRQAHAFALATGVIQYAGNYWAVYEAERHVPSGLVAVLFCLMVFMNALVAWLLWRQRVSRRFLAASSGAVLGVALIFWPELASTGARPGAALGLGLSLFAVVAAVVGGFFTLVLTRRGLPLLPVLAWSMGYGAVFLLALSLGTGQGLAFDTAWTYVASLVYLAAFGSVIAFTLYYKLAERRGPAQAALIGVLVPVIALVISALFEGWQATPLAVGGMALCLASLFVATRSASAARP</sequence>
<feature type="transmembrane region" description="Helical" evidence="6">
    <location>
        <begin position="221"/>
        <end position="242"/>
    </location>
</feature>
<dbReference type="SUPFAM" id="SSF103481">
    <property type="entry name" value="Multidrug resistance efflux transporter EmrE"/>
    <property type="match status" value="2"/>
</dbReference>
<keyword evidence="4 6" id="KW-1133">Transmembrane helix</keyword>
<feature type="transmembrane region" description="Helical" evidence="6">
    <location>
        <begin position="278"/>
        <end position="296"/>
    </location>
</feature>
<evidence type="ECO:0000313" key="9">
    <source>
        <dbReference type="Proteomes" id="UP001152766"/>
    </source>
</evidence>
<evidence type="ECO:0000256" key="6">
    <source>
        <dbReference type="SAM" id="Phobius"/>
    </source>
</evidence>